<dbReference type="PANTHER" id="PTHR30268">
    <property type="entry name" value="L-RHAMNOSE ISOMERASE"/>
    <property type="match status" value="1"/>
</dbReference>
<dbReference type="Pfam" id="PF01261">
    <property type="entry name" value="AP_endonuc_2"/>
    <property type="match status" value="1"/>
</dbReference>
<dbReference type="InterPro" id="IPR050337">
    <property type="entry name" value="L-rhamnose_isomerase"/>
</dbReference>
<keyword evidence="3" id="KW-0413">Isomerase</keyword>
<dbReference type="GO" id="GO:0019301">
    <property type="term" value="P:rhamnose catabolic process"/>
    <property type="evidence" value="ECO:0007669"/>
    <property type="project" value="TreeGrafter"/>
</dbReference>
<dbReference type="GO" id="GO:0046872">
    <property type="term" value="F:metal ion binding"/>
    <property type="evidence" value="ECO:0007669"/>
    <property type="project" value="UniProtKB-KW"/>
</dbReference>
<dbReference type="SUPFAM" id="SSF51658">
    <property type="entry name" value="Xylose isomerase-like"/>
    <property type="match status" value="1"/>
</dbReference>
<organism evidence="5">
    <name type="scientific">freshwater metagenome</name>
    <dbReference type="NCBI Taxonomy" id="449393"/>
    <lineage>
        <taxon>unclassified sequences</taxon>
        <taxon>metagenomes</taxon>
        <taxon>ecological metagenomes</taxon>
    </lineage>
</organism>
<name>A0A6J7HTV0_9ZZZZ</name>
<dbReference type="AlphaFoldDB" id="A0A6J7HTV0"/>
<evidence type="ECO:0000256" key="2">
    <source>
        <dbReference type="ARBA" id="ARBA00023211"/>
    </source>
</evidence>
<protein>
    <submittedName>
        <fullName evidence="5">Unannotated protein</fullName>
    </submittedName>
</protein>
<dbReference type="EMBL" id="CAFBMS010000048">
    <property type="protein sequence ID" value="CAB4921033.1"/>
    <property type="molecule type" value="Genomic_DNA"/>
</dbReference>
<evidence type="ECO:0000259" key="4">
    <source>
        <dbReference type="Pfam" id="PF01261"/>
    </source>
</evidence>
<dbReference type="InterPro" id="IPR036237">
    <property type="entry name" value="Xyl_isomerase-like_sf"/>
</dbReference>
<reference evidence="5" key="1">
    <citation type="submission" date="2020-05" db="EMBL/GenBank/DDBJ databases">
        <authorList>
            <person name="Chiriac C."/>
            <person name="Salcher M."/>
            <person name="Ghai R."/>
            <person name="Kavagutti S V."/>
        </authorList>
    </citation>
    <scope>NUCLEOTIDE SEQUENCE</scope>
</reference>
<keyword evidence="1" id="KW-0479">Metal-binding</keyword>
<evidence type="ECO:0000256" key="1">
    <source>
        <dbReference type="ARBA" id="ARBA00022723"/>
    </source>
</evidence>
<evidence type="ECO:0000313" key="5">
    <source>
        <dbReference type="EMBL" id="CAB4921033.1"/>
    </source>
</evidence>
<sequence length="323" mass="36101">MKDRKYTGGMWVYGQIIDRYATDGYNSPKPTLDIIKEAKESGLSGLDLNYPWPEKDLTPKEVKSALDASGLNAVCVTPVIYGQKYRSGSFSNADAKLRNDAIALSEESVDVANQLGADYVKWWPGQDGYDYPFQVDYKQLREHALGGIRTVAKNNPKTQFAIEYKLKEPRNRLLWSTANASLINIAEVGVDNLGLVIDFGHSLFAKENPAEALSLIHNQGKLVDIELDDNYREWDDDLTAGAIHLVETLEFLYTVEKIGWKAPIKLDLFPYRENAMSAVKESIKTLQKLEACLNRIDMSALAKAQNAHDAMAIQSIVRDVLIA</sequence>
<accession>A0A6J7HTV0</accession>
<dbReference type="InterPro" id="IPR013022">
    <property type="entry name" value="Xyl_isomerase-like_TIM-brl"/>
</dbReference>
<dbReference type="GO" id="GO:0008740">
    <property type="term" value="F:L-rhamnose isomerase activity"/>
    <property type="evidence" value="ECO:0007669"/>
    <property type="project" value="TreeGrafter"/>
</dbReference>
<keyword evidence="2" id="KW-0464">Manganese</keyword>
<gene>
    <name evidence="5" type="ORF">UFOPK3614_00862</name>
</gene>
<proteinExistence type="predicted"/>
<feature type="domain" description="Xylose isomerase-like TIM barrel" evidence="4">
    <location>
        <begin position="36"/>
        <end position="288"/>
    </location>
</feature>
<evidence type="ECO:0000256" key="3">
    <source>
        <dbReference type="ARBA" id="ARBA00023235"/>
    </source>
</evidence>
<dbReference type="PANTHER" id="PTHR30268:SF0">
    <property type="entry name" value="L-RHAMNOSE ISOMERASE"/>
    <property type="match status" value="1"/>
</dbReference>
<dbReference type="GO" id="GO:0019324">
    <property type="term" value="P:L-lyxose metabolic process"/>
    <property type="evidence" value="ECO:0007669"/>
    <property type="project" value="TreeGrafter"/>
</dbReference>
<dbReference type="Gene3D" id="3.20.20.150">
    <property type="entry name" value="Divalent-metal-dependent TIM barrel enzymes"/>
    <property type="match status" value="1"/>
</dbReference>